<evidence type="ECO:0000256" key="3">
    <source>
        <dbReference type="ARBA" id="ARBA00004953"/>
    </source>
</evidence>
<dbReference type="AlphaFoldDB" id="A0A4R7CAY2"/>
<evidence type="ECO:0000313" key="14">
    <source>
        <dbReference type="EMBL" id="TDR94565.1"/>
    </source>
</evidence>
<dbReference type="Proteomes" id="UP000295122">
    <property type="component" value="Unassembled WGS sequence"/>
</dbReference>
<evidence type="ECO:0000256" key="8">
    <source>
        <dbReference type="ARBA" id="ARBA00023239"/>
    </source>
</evidence>
<evidence type="ECO:0000256" key="6">
    <source>
        <dbReference type="ARBA" id="ARBA00022573"/>
    </source>
</evidence>
<dbReference type="Gene3D" id="3.40.640.10">
    <property type="entry name" value="Type I PLP-dependent aspartate aminotransferase-like (Major domain)"/>
    <property type="match status" value="1"/>
</dbReference>
<evidence type="ECO:0000313" key="15">
    <source>
        <dbReference type="Proteomes" id="UP000295122"/>
    </source>
</evidence>
<dbReference type="PROSITE" id="PS00105">
    <property type="entry name" value="AA_TRANSFER_CLASS_1"/>
    <property type="match status" value="1"/>
</dbReference>
<comment type="cofactor">
    <cofactor evidence="1">
        <name>pyridoxal 5'-phosphate</name>
        <dbReference type="ChEBI" id="CHEBI:597326"/>
    </cofactor>
</comment>
<dbReference type="EC" id="4.1.1.81" evidence="4"/>
<organism evidence="14 15">
    <name type="scientific">Enterovirga rhinocerotis</name>
    <dbReference type="NCBI Taxonomy" id="1339210"/>
    <lineage>
        <taxon>Bacteria</taxon>
        <taxon>Pseudomonadati</taxon>
        <taxon>Pseudomonadota</taxon>
        <taxon>Alphaproteobacteria</taxon>
        <taxon>Hyphomicrobiales</taxon>
        <taxon>Methylobacteriaceae</taxon>
        <taxon>Enterovirga</taxon>
    </lineage>
</organism>
<evidence type="ECO:0000256" key="7">
    <source>
        <dbReference type="ARBA" id="ARBA00022898"/>
    </source>
</evidence>
<evidence type="ECO:0000256" key="1">
    <source>
        <dbReference type="ARBA" id="ARBA00001933"/>
    </source>
</evidence>
<dbReference type="InterPro" id="IPR015424">
    <property type="entry name" value="PyrdxlP-dep_Trfase"/>
</dbReference>
<comment type="catalytic activity">
    <reaction evidence="11">
        <text>O-phospho-L-threonine + H(+) = (R)-1-aminopropan-2-yl phosphate + CO2</text>
        <dbReference type="Rhea" id="RHEA:11492"/>
        <dbReference type="ChEBI" id="CHEBI:15378"/>
        <dbReference type="ChEBI" id="CHEBI:16526"/>
        <dbReference type="ChEBI" id="CHEBI:58563"/>
        <dbReference type="ChEBI" id="CHEBI:58675"/>
        <dbReference type="EC" id="4.1.1.81"/>
    </reaction>
</comment>
<dbReference type="InterPro" id="IPR005860">
    <property type="entry name" value="CobD"/>
</dbReference>
<feature type="domain" description="Aminotransferase class I/classII large" evidence="13">
    <location>
        <begin position="174"/>
        <end position="354"/>
    </location>
</feature>
<gene>
    <name evidence="14" type="ORF">EV668_1853</name>
</gene>
<proteinExistence type="predicted"/>
<reference evidence="14 15" key="1">
    <citation type="submission" date="2019-03" db="EMBL/GenBank/DDBJ databases">
        <title>Genomic Encyclopedia of Type Strains, Phase IV (KMG-IV): sequencing the most valuable type-strain genomes for metagenomic binning, comparative biology and taxonomic classification.</title>
        <authorList>
            <person name="Goeker M."/>
        </authorList>
    </citation>
    <scope>NUCLEOTIDE SEQUENCE [LARGE SCALE GENOMIC DNA]</scope>
    <source>
        <strain evidence="14 15">DSM 25903</strain>
    </source>
</reference>
<dbReference type="UniPathway" id="UPA00148"/>
<dbReference type="EMBL" id="SNZR01000011">
    <property type="protein sequence ID" value="TDR94565.1"/>
    <property type="molecule type" value="Genomic_DNA"/>
</dbReference>
<feature type="region of interest" description="Disordered" evidence="12">
    <location>
        <begin position="113"/>
        <end position="157"/>
    </location>
</feature>
<evidence type="ECO:0000256" key="11">
    <source>
        <dbReference type="ARBA" id="ARBA00048531"/>
    </source>
</evidence>
<dbReference type="Gene3D" id="3.90.1150.10">
    <property type="entry name" value="Aspartate Aminotransferase, domain 1"/>
    <property type="match status" value="1"/>
</dbReference>
<evidence type="ECO:0000256" key="10">
    <source>
        <dbReference type="ARBA" id="ARBA00031658"/>
    </source>
</evidence>
<dbReference type="InterPro" id="IPR015422">
    <property type="entry name" value="PyrdxlP-dep_Trfase_small"/>
</dbReference>
<comment type="function">
    <text evidence="2">Decarboxylates L-threonine-O-3-phosphate to yield (R)-1-amino-2-propanol O-2-phosphate, the precursor for the linkage between the nucleotide loop and the corrin ring in cobalamin.</text>
</comment>
<dbReference type="InterPro" id="IPR015421">
    <property type="entry name" value="PyrdxlP-dep_Trfase_major"/>
</dbReference>
<comment type="caution">
    <text evidence="14">The sequence shown here is derived from an EMBL/GenBank/DDBJ whole genome shotgun (WGS) entry which is preliminary data.</text>
</comment>
<dbReference type="InterPro" id="IPR004839">
    <property type="entry name" value="Aminotransferase_I/II_large"/>
</dbReference>
<evidence type="ECO:0000256" key="5">
    <source>
        <dbReference type="ARBA" id="ARBA00016004"/>
    </source>
</evidence>
<keyword evidence="7" id="KW-0663">Pyridoxal phosphate</keyword>
<keyword evidence="15" id="KW-1185">Reference proteome</keyword>
<dbReference type="Pfam" id="PF00155">
    <property type="entry name" value="Aminotran_1_2"/>
    <property type="match status" value="1"/>
</dbReference>
<evidence type="ECO:0000259" key="13">
    <source>
        <dbReference type="Pfam" id="PF00155"/>
    </source>
</evidence>
<dbReference type="OrthoDB" id="9799304at2"/>
<dbReference type="GO" id="GO:0030170">
    <property type="term" value="F:pyridoxal phosphate binding"/>
    <property type="evidence" value="ECO:0007669"/>
    <property type="project" value="InterPro"/>
</dbReference>
<accession>A0A4R7CAY2</accession>
<sequence length="387" mass="40354">MKHGGDLFEAKARHGEGDPAWLDLSTGLNPHPWPVPAALRHAGWERLPGSAAMRALLDAAREAYRVPEGAEIVAAPGTQALIQWLPRLAPPGAVSVLGLTYAEHAASWRAAGRDVIPAPDPSPPGEGESAPADRGGVLPGRGCPHPGSLPEQVRERLDPPLQGGIGGASPTHRVVVNPNNPDGRILGLAALAAMAEDCARAGGWLVVDEAYADLDPAMTAASLVPDLPVIVLRSFGKFYGLAGLRLGFAVAQPAVAERLRAALGDWAVSGPALAVGAAALADEDWAAAMRVRLAQEAAGLDAVLGEAGLSPGGGTGLYRLVRHPEAADLHERLAAAHVWCRRFDWAPDLLRFGLPPDEAGFARLREALREAAHAQGTSTASSRNRSR</sequence>
<dbReference type="GO" id="GO:0009236">
    <property type="term" value="P:cobalamin biosynthetic process"/>
    <property type="evidence" value="ECO:0007669"/>
    <property type="project" value="UniProtKB-UniPathway"/>
</dbReference>
<evidence type="ECO:0000256" key="2">
    <source>
        <dbReference type="ARBA" id="ARBA00003444"/>
    </source>
</evidence>
<dbReference type="PANTHER" id="PTHR42885">
    <property type="entry name" value="HISTIDINOL-PHOSPHATE AMINOTRANSFERASE-RELATED"/>
    <property type="match status" value="1"/>
</dbReference>
<protein>
    <recommendedName>
        <fullName evidence="5">8-amino-7-oxononanoate synthase</fullName>
        <ecNumber evidence="4">4.1.1.81</ecNumber>
    </recommendedName>
    <alternativeName>
        <fullName evidence="10">Alpha-oxoamine synthase</fullName>
    </alternativeName>
    <alternativeName>
        <fullName evidence="9">L-threonine-O-3-phosphate decarboxylase</fullName>
    </alternativeName>
</protein>
<keyword evidence="8" id="KW-0456">Lyase</keyword>
<evidence type="ECO:0000256" key="9">
    <source>
        <dbReference type="ARBA" id="ARBA00029996"/>
    </source>
</evidence>
<comment type="pathway">
    <text evidence="3">Cofactor biosynthesis; adenosylcobalamin biosynthesis.</text>
</comment>
<dbReference type="GO" id="GO:0048472">
    <property type="term" value="F:threonine-phosphate decarboxylase activity"/>
    <property type="evidence" value="ECO:0007669"/>
    <property type="project" value="UniProtKB-EC"/>
</dbReference>
<dbReference type="NCBIfam" id="TIGR01140">
    <property type="entry name" value="L_thr_O3P_dcar"/>
    <property type="match status" value="1"/>
</dbReference>
<evidence type="ECO:0000256" key="4">
    <source>
        <dbReference type="ARBA" id="ARBA00012285"/>
    </source>
</evidence>
<evidence type="ECO:0000256" key="12">
    <source>
        <dbReference type="SAM" id="MobiDB-lite"/>
    </source>
</evidence>
<dbReference type="SUPFAM" id="SSF53383">
    <property type="entry name" value="PLP-dependent transferases"/>
    <property type="match status" value="1"/>
</dbReference>
<keyword evidence="6" id="KW-0169">Cobalamin biosynthesis</keyword>
<dbReference type="PANTHER" id="PTHR42885:SF1">
    <property type="entry name" value="THREONINE-PHOSPHATE DECARBOXYLASE"/>
    <property type="match status" value="1"/>
</dbReference>
<dbReference type="CDD" id="cd00609">
    <property type="entry name" value="AAT_like"/>
    <property type="match status" value="1"/>
</dbReference>
<name>A0A4R7CAY2_9HYPH</name>
<dbReference type="InterPro" id="IPR004838">
    <property type="entry name" value="NHTrfase_class1_PyrdxlP-BS"/>
</dbReference>